<evidence type="ECO:0000313" key="1">
    <source>
        <dbReference type="EMBL" id="TXK36954.1"/>
    </source>
</evidence>
<dbReference type="OrthoDB" id="853849at2"/>
<organism evidence="1 2">
    <name type="scientific">Pontibacter qinzhouensis</name>
    <dbReference type="NCBI Taxonomy" id="2603253"/>
    <lineage>
        <taxon>Bacteria</taxon>
        <taxon>Pseudomonadati</taxon>
        <taxon>Bacteroidota</taxon>
        <taxon>Cytophagia</taxon>
        <taxon>Cytophagales</taxon>
        <taxon>Hymenobacteraceae</taxon>
        <taxon>Pontibacter</taxon>
    </lineage>
</organism>
<gene>
    <name evidence="1" type="ORF">FVR03_16380</name>
</gene>
<keyword evidence="2" id="KW-1185">Reference proteome</keyword>
<dbReference type="Proteomes" id="UP000321926">
    <property type="component" value="Unassembled WGS sequence"/>
</dbReference>
<evidence type="ECO:0000313" key="2">
    <source>
        <dbReference type="Proteomes" id="UP000321926"/>
    </source>
</evidence>
<sequence length="111" mass="13072">MKKKSIFSEVQTKAFKYALAYELTIWVCDMRGMAYLEVADQNWLIRDIFTAFDPRFQQLFAYIINSTGLELMSSLRIEDLVQHDPQLHQRLQVGIFLNKESAQQWLTLPKV</sequence>
<protein>
    <recommendedName>
        <fullName evidence="3">STAS/SEC14 domain-containing protein</fullName>
    </recommendedName>
</protein>
<name>A0A5C8JJV0_9BACT</name>
<dbReference type="AlphaFoldDB" id="A0A5C8JJV0"/>
<dbReference type="EMBL" id="VRTY01000067">
    <property type="protein sequence ID" value="TXK36954.1"/>
    <property type="molecule type" value="Genomic_DNA"/>
</dbReference>
<evidence type="ECO:0008006" key="3">
    <source>
        <dbReference type="Google" id="ProtNLM"/>
    </source>
</evidence>
<reference evidence="1 2" key="1">
    <citation type="submission" date="2019-08" db="EMBL/GenBank/DDBJ databases">
        <authorList>
            <person name="Shi S."/>
        </authorList>
    </citation>
    <scope>NUCLEOTIDE SEQUENCE [LARGE SCALE GENOMIC DNA]</scope>
    <source>
        <strain evidence="1 2">GY10130</strain>
    </source>
</reference>
<accession>A0A5C8JJV0</accession>
<dbReference type="RefSeq" id="WP_147922841.1">
    <property type="nucleotide sequence ID" value="NZ_VRTY01000067.1"/>
</dbReference>
<proteinExistence type="predicted"/>
<comment type="caution">
    <text evidence="1">The sequence shown here is derived from an EMBL/GenBank/DDBJ whole genome shotgun (WGS) entry which is preliminary data.</text>
</comment>